<comment type="caution">
    <text evidence="1">The sequence shown here is derived from an EMBL/GenBank/DDBJ whole genome shotgun (WGS) entry which is preliminary data.</text>
</comment>
<name>A0ABU4QE58_9GAMM</name>
<proteinExistence type="predicted"/>
<organism evidence="1 2">
    <name type="scientific">Shewanella indica</name>
    <dbReference type="NCBI Taxonomy" id="768528"/>
    <lineage>
        <taxon>Bacteria</taxon>
        <taxon>Pseudomonadati</taxon>
        <taxon>Pseudomonadota</taxon>
        <taxon>Gammaproteobacteria</taxon>
        <taxon>Alteromonadales</taxon>
        <taxon>Shewanellaceae</taxon>
        <taxon>Shewanella</taxon>
    </lineage>
</organism>
<reference evidence="1 2" key="1">
    <citation type="submission" date="2023-11" db="EMBL/GenBank/DDBJ databases">
        <title>MicrobeMod: A computational toolkit for identifying prokaryotic methylation and restriction-modification with nanopore sequencing.</title>
        <authorList>
            <person name="Crits-Christoph A."/>
            <person name="Kang S.C."/>
            <person name="Lee H."/>
            <person name="Ostrov N."/>
        </authorList>
    </citation>
    <scope>NUCLEOTIDE SEQUENCE [LARGE SCALE GENOMIC DNA]</scope>
    <source>
        <strain evidence="1 2">ATCC BAA-2732</strain>
    </source>
</reference>
<accession>A0ABU4QE58</accession>
<sequence length="75" mass="8333">MYALPVSHRFKGTDLHHRATTGIRLWQAAEPIAALRRSVVIDTTEIEGNAGARQRRLRLLSLAVNAADPQLVFLT</sequence>
<gene>
    <name evidence="1" type="ORF">SIL79_04465</name>
</gene>
<dbReference type="Proteomes" id="UP001272773">
    <property type="component" value="Unassembled WGS sequence"/>
</dbReference>
<dbReference type="EMBL" id="JAWXXR010000001">
    <property type="protein sequence ID" value="MDX6015626.1"/>
    <property type="molecule type" value="Genomic_DNA"/>
</dbReference>
<keyword evidence="2" id="KW-1185">Reference proteome</keyword>
<evidence type="ECO:0000313" key="2">
    <source>
        <dbReference type="Proteomes" id="UP001272773"/>
    </source>
</evidence>
<evidence type="ECO:0000313" key="1">
    <source>
        <dbReference type="EMBL" id="MDX6015626.1"/>
    </source>
</evidence>
<evidence type="ECO:0008006" key="3">
    <source>
        <dbReference type="Google" id="ProtNLM"/>
    </source>
</evidence>
<protein>
    <recommendedName>
        <fullName evidence="3">Transposase DDE domain-containing protein</fullName>
    </recommendedName>
</protein>